<sequence length="340" mass="39806">MPRSKRVKLLGYFSNWGSLVEVPFAPLPKIATSHDILRRLESIEFIPKRSWWYKQSQQLMLYSYAVNWNVEDVCRLFFMLEKMNIKFPDLIIRNINLLSTNDLTVQQSIVVINSLVYNKINLENLSLKLVGNLEKKGYLWKFTDLCCICYNIYMLNLTTSLFDKLRKLSTRPEFTTDNLQKQLDICSKLLIRLDLSNVDQQINLKKCSVESLISLANHGYVNIEVLLQRLPQFSCSNLAKLSLSLHKLPPAHASSISTHILYCITTQSHKLTIVDSIKLLKGLYRIGVTSELLDSIICERIYHWQLFEPPSIDNYEYWKYLHQSKKYPNLPHFEQFFTIE</sequence>
<dbReference type="VEuPathDB" id="PiroplasmaDB:BMR1_01G02645"/>
<protein>
    <submittedName>
        <fullName evidence="1">Uncharacterized protein</fullName>
    </submittedName>
</protein>
<keyword evidence="2" id="KW-1185">Reference proteome</keyword>
<dbReference type="RefSeq" id="XP_012647593.1">
    <property type="nucleotide sequence ID" value="XM_012792139.1"/>
</dbReference>
<dbReference type="GeneID" id="24423600"/>
<organism evidence="1 2">
    <name type="scientific">Babesia microti (strain RI)</name>
    <dbReference type="NCBI Taxonomy" id="1133968"/>
    <lineage>
        <taxon>Eukaryota</taxon>
        <taxon>Sar</taxon>
        <taxon>Alveolata</taxon>
        <taxon>Apicomplexa</taxon>
        <taxon>Aconoidasida</taxon>
        <taxon>Piroplasmida</taxon>
        <taxon>Babesiidae</taxon>
        <taxon>Babesia</taxon>
    </lineage>
</organism>
<evidence type="ECO:0000313" key="1">
    <source>
        <dbReference type="EMBL" id="CCF72984.1"/>
    </source>
</evidence>
<proteinExistence type="predicted"/>
<accession>I7J8S4</accession>
<dbReference type="Proteomes" id="UP000002899">
    <property type="component" value="Chromosome I"/>
</dbReference>
<reference evidence="1 2" key="2">
    <citation type="journal article" date="2013" name="PLoS ONE">
        <title>Whole genome mapping and re-organization of the nuclear and mitochondrial genomes of Babesia microti isolates.</title>
        <authorList>
            <person name="Cornillot E."/>
            <person name="Dassouli A."/>
            <person name="Garg A."/>
            <person name="Pachikara N."/>
            <person name="Randazzo S."/>
            <person name="Depoix D."/>
            <person name="Carcy B."/>
            <person name="Delbecq S."/>
            <person name="Frutos R."/>
            <person name="Silva J.C."/>
            <person name="Sutton R."/>
            <person name="Krause P.J."/>
            <person name="Mamoun C.B."/>
        </authorList>
    </citation>
    <scope>NUCLEOTIDE SEQUENCE [LARGE SCALE GENOMIC DNA]</scope>
    <source>
        <strain evidence="1 2">RI</strain>
    </source>
</reference>
<evidence type="ECO:0000313" key="2">
    <source>
        <dbReference type="Proteomes" id="UP000002899"/>
    </source>
</evidence>
<dbReference type="EMBL" id="FO082871">
    <property type="protein sequence ID" value="CCF72984.1"/>
    <property type="molecule type" value="Genomic_DNA"/>
</dbReference>
<gene>
    <name evidence="1" type="ORF">BMR1_01G02645</name>
</gene>
<reference evidence="1 2" key="1">
    <citation type="journal article" date="2012" name="Nucleic Acids Res.">
        <title>Sequencing of the smallest Apicomplexan genome from the human pathogen Babesia microti.</title>
        <authorList>
            <person name="Cornillot E."/>
            <person name="Hadj-Kaddour K."/>
            <person name="Dassouli A."/>
            <person name="Noel B."/>
            <person name="Ranwez V."/>
            <person name="Vacherie B."/>
            <person name="Augagneur Y."/>
            <person name="Bres V."/>
            <person name="Duclos A."/>
            <person name="Randazzo S."/>
            <person name="Carcy B."/>
            <person name="Debierre-Grockiego F."/>
            <person name="Delbecq S."/>
            <person name="Moubri-Menage K."/>
            <person name="Shams-Eldin H."/>
            <person name="Usmani-Brown S."/>
            <person name="Bringaud F."/>
            <person name="Wincker P."/>
            <person name="Vivares C.P."/>
            <person name="Schwarz R.T."/>
            <person name="Schetters T.P."/>
            <person name="Krause P.J."/>
            <person name="Gorenflot A."/>
            <person name="Berry V."/>
            <person name="Barbe V."/>
            <person name="Ben Mamoun C."/>
        </authorList>
    </citation>
    <scope>NUCLEOTIDE SEQUENCE [LARGE SCALE GENOMIC DNA]</scope>
    <source>
        <strain evidence="1 2">RI</strain>
    </source>
</reference>
<dbReference type="KEGG" id="bmic:BMR1_01G02645"/>
<reference evidence="1 2" key="3">
    <citation type="journal article" date="2016" name="Sci. Rep.">
        <title>Genome-wide diversity and gene expression profiling of Babesia microti isolates identify polymorphic genes that mediate host-pathogen interactions.</title>
        <authorList>
            <person name="Silva J.C."/>
            <person name="Cornillot E."/>
            <person name="McCracken C."/>
            <person name="Usmani-Brown S."/>
            <person name="Dwivedi A."/>
            <person name="Ifeonu O.O."/>
            <person name="Crabtree J."/>
            <person name="Gotia H.T."/>
            <person name="Virji A.Z."/>
            <person name="Reynes C."/>
            <person name="Colinge J."/>
            <person name="Kumar V."/>
            <person name="Lawres L."/>
            <person name="Pazzi J.E."/>
            <person name="Pablo J.V."/>
            <person name="Hung C."/>
            <person name="Brancato J."/>
            <person name="Kumari P."/>
            <person name="Orvis J."/>
            <person name="Tretina K."/>
            <person name="Chibucos M."/>
            <person name="Ott S."/>
            <person name="Sadzewicz L."/>
            <person name="Sengamalay N."/>
            <person name="Shetty A.C."/>
            <person name="Su Q."/>
            <person name="Tallon L."/>
            <person name="Fraser C.M."/>
            <person name="Frutos R."/>
            <person name="Molina D.M."/>
            <person name="Krause P.J."/>
            <person name="Ben Mamoun C."/>
        </authorList>
    </citation>
    <scope>NUCLEOTIDE SEQUENCE [LARGE SCALE GENOMIC DNA]</scope>
    <source>
        <strain evidence="1 2">RI</strain>
    </source>
</reference>
<dbReference type="AlphaFoldDB" id="I7J8S4"/>
<name>I7J8S4_BABMR</name>